<evidence type="ECO:0000313" key="3">
    <source>
        <dbReference type="Proteomes" id="UP000053411"/>
    </source>
</evidence>
<dbReference type="RefSeq" id="XP_016628767.1">
    <property type="nucleotide sequence ID" value="XM_016780184.1"/>
</dbReference>
<dbReference type="STRING" id="1442371.A0A0D2JVV9"/>
<dbReference type="AlphaFoldDB" id="A0A0D2JVV9"/>
<evidence type="ECO:0000313" key="2">
    <source>
        <dbReference type="EMBL" id="KIX94644.1"/>
    </source>
</evidence>
<sequence length="141" mass="15521">MAEKLHETAQNIVGDIKSGLHGIHGAGEALRGGAMEVLDTVFHKTEGEERNREIAEQGLAEMRGSEGRFEERHHQYEAHHLGTQHRAEKDHHHNTNHGQGSHFADARSKDLAAEEQRKATGIVSEEGDSLSAARAAMEGKY</sequence>
<feature type="compositionally biased region" description="Basic and acidic residues" evidence="1">
    <location>
        <begin position="104"/>
        <end position="118"/>
    </location>
</feature>
<reference evidence="2 3" key="1">
    <citation type="submission" date="2015-01" db="EMBL/GenBank/DDBJ databases">
        <title>The Genome Sequence of Fonsecaea multimorphosa CBS 102226.</title>
        <authorList>
            <consortium name="The Broad Institute Genomics Platform"/>
            <person name="Cuomo C."/>
            <person name="de Hoog S."/>
            <person name="Gorbushina A."/>
            <person name="Stielow B."/>
            <person name="Teixiera M."/>
            <person name="Abouelleil A."/>
            <person name="Chapman S.B."/>
            <person name="Priest M."/>
            <person name="Young S.K."/>
            <person name="Wortman J."/>
            <person name="Nusbaum C."/>
            <person name="Birren B."/>
        </authorList>
    </citation>
    <scope>NUCLEOTIDE SEQUENCE [LARGE SCALE GENOMIC DNA]</scope>
    <source>
        <strain evidence="2 3">CBS 102226</strain>
    </source>
</reference>
<name>A0A0D2JVV9_9EURO</name>
<proteinExistence type="predicted"/>
<dbReference type="GeneID" id="27715436"/>
<feature type="region of interest" description="Disordered" evidence="1">
    <location>
        <begin position="79"/>
        <end position="141"/>
    </location>
</feature>
<dbReference type="Proteomes" id="UP000053411">
    <property type="component" value="Unassembled WGS sequence"/>
</dbReference>
<gene>
    <name evidence="2" type="ORF">Z520_09690</name>
</gene>
<dbReference type="OrthoDB" id="4779541at2759"/>
<evidence type="ECO:0000256" key="1">
    <source>
        <dbReference type="SAM" id="MobiDB-lite"/>
    </source>
</evidence>
<feature type="compositionally biased region" description="Basic and acidic residues" evidence="1">
    <location>
        <begin position="79"/>
        <end position="93"/>
    </location>
</feature>
<dbReference type="EMBL" id="KN848086">
    <property type="protein sequence ID" value="KIX94644.1"/>
    <property type="molecule type" value="Genomic_DNA"/>
</dbReference>
<protein>
    <submittedName>
        <fullName evidence="2">Uncharacterized protein</fullName>
    </submittedName>
</protein>
<organism evidence="2 3">
    <name type="scientific">Fonsecaea multimorphosa CBS 102226</name>
    <dbReference type="NCBI Taxonomy" id="1442371"/>
    <lineage>
        <taxon>Eukaryota</taxon>
        <taxon>Fungi</taxon>
        <taxon>Dikarya</taxon>
        <taxon>Ascomycota</taxon>
        <taxon>Pezizomycotina</taxon>
        <taxon>Eurotiomycetes</taxon>
        <taxon>Chaetothyriomycetidae</taxon>
        <taxon>Chaetothyriales</taxon>
        <taxon>Herpotrichiellaceae</taxon>
        <taxon>Fonsecaea</taxon>
    </lineage>
</organism>
<dbReference type="VEuPathDB" id="FungiDB:Z520_09690"/>
<accession>A0A0D2JVV9</accession>
<keyword evidence="3" id="KW-1185">Reference proteome</keyword>